<sequence length="107" mass="12004">MILYISCTSIMTLILPYNFFDAETTLITAFSYHKDWLGIYIITLGAFTGFIACILTSFFPVPRILFAMSNDGLIPSYFGNLSDKSKIPKISFLATALLISMYDVAFM</sequence>
<feature type="domain" description="Amino acid permease/ SLC12A" evidence="7">
    <location>
        <begin position="2"/>
        <end position="98"/>
    </location>
</feature>
<organism evidence="8">
    <name type="scientific">Henneguya salminicola</name>
    <name type="common">Myxosporean</name>
    <dbReference type="NCBI Taxonomy" id="69463"/>
    <lineage>
        <taxon>Eukaryota</taxon>
        <taxon>Metazoa</taxon>
        <taxon>Cnidaria</taxon>
        <taxon>Myxozoa</taxon>
        <taxon>Myxosporea</taxon>
        <taxon>Bivalvulida</taxon>
        <taxon>Platysporina</taxon>
        <taxon>Myxobolidae</taxon>
        <taxon>Henneguya</taxon>
    </lineage>
</organism>
<reference evidence="8" key="1">
    <citation type="submission" date="2018-11" db="EMBL/GenBank/DDBJ databases">
        <title>Henneguya salminicola genome and transcriptome.</title>
        <authorList>
            <person name="Yahalomi D."/>
            <person name="Atkinson S.D."/>
            <person name="Neuhof M."/>
            <person name="Chang E.S."/>
            <person name="Philippe H."/>
            <person name="Cartwright P."/>
            <person name="Bartholomew J.L."/>
            <person name="Huchon D."/>
        </authorList>
    </citation>
    <scope>NUCLEOTIDE SEQUENCE</scope>
    <source>
        <strain evidence="8">Hz1</strain>
        <tissue evidence="8">Whole</tissue>
    </source>
</reference>
<evidence type="ECO:0000256" key="1">
    <source>
        <dbReference type="ARBA" id="ARBA00004141"/>
    </source>
</evidence>
<accession>A0A6G3ML25</accession>
<keyword evidence="4 6" id="KW-1133">Transmembrane helix</keyword>
<keyword evidence="3 6" id="KW-0812">Transmembrane</keyword>
<evidence type="ECO:0000256" key="4">
    <source>
        <dbReference type="ARBA" id="ARBA00022989"/>
    </source>
</evidence>
<evidence type="ECO:0000256" key="3">
    <source>
        <dbReference type="ARBA" id="ARBA00022692"/>
    </source>
</evidence>
<evidence type="ECO:0000256" key="5">
    <source>
        <dbReference type="ARBA" id="ARBA00023136"/>
    </source>
</evidence>
<dbReference type="GO" id="GO:0005886">
    <property type="term" value="C:plasma membrane"/>
    <property type="evidence" value="ECO:0007669"/>
    <property type="project" value="TreeGrafter"/>
</dbReference>
<proteinExistence type="predicted"/>
<evidence type="ECO:0000313" key="8">
    <source>
        <dbReference type="EMBL" id="NDJ94689.1"/>
    </source>
</evidence>
<evidence type="ECO:0000256" key="6">
    <source>
        <dbReference type="SAM" id="Phobius"/>
    </source>
</evidence>
<name>A0A6G3ML25_HENSL</name>
<dbReference type="InterPro" id="IPR004841">
    <property type="entry name" value="AA-permease/SLC12A_dom"/>
</dbReference>
<dbReference type="PANTHER" id="PTHR43243:SF4">
    <property type="entry name" value="CATIONIC AMINO ACID TRANSPORTER 4"/>
    <property type="match status" value="1"/>
</dbReference>
<feature type="transmembrane region" description="Helical" evidence="6">
    <location>
        <begin position="39"/>
        <end position="66"/>
    </location>
</feature>
<protein>
    <submittedName>
        <fullName evidence="8">Cationic amino acid transporter 2, vacuolar (Trinotate prediction)</fullName>
    </submittedName>
</protein>
<keyword evidence="2" id="KW-0813">Transport</keyword>
<evidence type="ECO:0000256" key="2">
    <source>
        <dbReference type="ARBA" id="ARBA00022448"/>
    </source>
</evidence>
<dbReference type="Pfam" id="PF00324">
    <property type="entry name" value="AA_permease"/>
    <property type="match status" value="1"/>
</dbReference>
<dbReference type="Gene3D" id="1.20.1740.10">
    <property type="entry name" value="Amino acid/polyamine transporter I"/>
    <property type="match status" value="1"/>
</dbReference>
<dbReference type="PANTHER" id="PTHR43243">
    <property type="entry name" value="INNER MEMBRANE TRANSPORTER YGJI-RELATED"/>
    <property type="match status" value="1"/>
</dbReference>
<comment type="subcellular location">
    <subcellularLocation>
        <location evidence="1">Membrane</location>
        <topology evidence="1">Multi-pass membrane protein</topology>
    </subcellularLocation>
</comment>
<keyword evidence="5 6" id="KW-0472">Membrane</keyword>
<dbReference type="EMBL" id="GHBP01010545">
    <property type="protein sequence ID" value="NDJ94689.1"/>
    <property type="molecule type" value="Transcribed_RNA"/>
</dbReference>
<dbReference type="GO" id="GO:0015171">
    <property type="term" value="F:amino acid transmembrane transporter activity"/>
    <property type="evidence" value="ECO:0007669"/>
    <property type="project" value="TreeGrafter"/>
</dbReference>
<evidence type="ECO:0000259" key="7">
    <source>
        <dbReference type="Pfam" id="PF00324"/>
    </source>
</evidence>
<dbReference type="AlphaFoldDB" id="A0A6G3ML25"/>